<gene>
    <name evidence="3" type="ORF">MNOR_LOCUS26304</name>
</gene>
<evidence type="ECO:0000256" key="2">
    <source>
        <dbReference type="SAM" id="SignalP"/>
    </source>
</evidence>
<comment type="caution">
    <text evidence="3">The sequence shown here is derived from an EMBL/GenBank/DDBJ whole genome shotgun (WGS) entry which is preliminary data.</text>
</comment>
<keyword evidence="2" id="KW-0732">Signal</keyword>
<proteinExistence type="predicted"/>
<organism evidence="3 4">
    <name type="scientific">Meganyctiphanes norvegica</name>
    <name type="common">Northern krill</name>
    <name type="synonym">Thysanopoda norvegica</name>
    <dbReference type="NCBI Taxonomy" id="48144"/>
    <lineage>
        <taxon>Eukaryota</taxon>
        <taxon>Metazoa</taxon>
        <taxon>Ecdysozoa</taxon>
        <taxon>Arthropoda</taxon>
        <taxon>Crustacea</taxon>
        <taxon>Multicrustacea</taxon>
        <taxon>Malacostraca</taxon>
        <taxon>Eumalacostraca</taxon>
        <taxon>Eucarida</taxon>
        <taxon>Euphausiacea</taxon>
        <taxon>Euphausiidae</taxon>
        <taxon>Meganyctiphanes</taxon>
    </lineage>
</organism>
<feature type="non-terminal residue" evidence="3">
    <location>
        <position position="238"/>
    </location>
</feature>
<keyword evidence="4" id="KW-1185">Reference proteome</keyword>
<protein>
    <submittedName>
        <fullName evidence="3">Uncharacterized protein</fullName>
    </submittedName>
</protein>
<accession>A0AAV2RKB3</accession>
<feature type="region of interest" description="Disordered" evidence="1">
    <location>
        <begin position="72"/>
        <end position="93"/>
    </location>
</feature>
<dbReference type="EMBL" id="CAXKWB010026087">
    <property type="protein sequence ID" value="CAL4129460.1"/>
    <property type="molecule type" value="Genomic_DNA"/>
</dbReference>
<feature type="region of interest" description="Disordered" evidence="1">
    <location>
        <begin position="219"/>
        <end position="238"/>
    </location>
</feature>
<evidence type="ECO:0000313" key="3">
    <source>
        <dbReference type="EMBL" id="CAL4129460.1"/>
    </source>
</evidence>
<feature type="chain" id="PRO_5043920811" evidence="2">
    <location>
        <begin position="22"/>
        <end position="238"/>
    </location>
</feature>
<dbReference type="AlphaFoldDB" id="A0AAV2RKB3"/>
<sequence>MRVITILLSLLAVVSMKTVDAQLLIDLDAVQDVQSFRGFKNRAISDSVAAYDQSAQIVSSNRENKVAESLIGGTESDEVDHHDDLRTHPDYSQDMDDNLKVESKQSSIFVAPPEGPNGVMSFANLLPDPDALFNSQLFQQLQKQLINSGQRPPDLIDPQDNEIPDYYNTDYYWDVQGDATDTHRSSELPSRDALPAKEETLPLLQRPYYNFSRPGIVERLPSYPHRPNVPFNQHTKSQ</sequence>
<reference evidence="3 4" key="1">
    <citation type="submission" date="2024-05" db="EMBL/GenBank/DDBJ databases">
        <authorList>
            <person name="Wallberg A."/>
        </authorList>
    </citation>
    <scope>NUCLEOTIDE SEQUENCE [LARGE SCALE GENOMIC DNA]</scope>
</reference>
<evidence type="ECO:0000313" key="4">
    <source>
        <dbReference type="Proteomes" id="UP001497623"/>
    </source>
</evidence>
<feature type="compositionally biased region" description="Basic and acidic residues" evidence="1">
    <location>
        <begin position="79"/>
        <end position="93"/>
    </location>
</feature>
<evidence type="ECO:0000256" key="1">
    <source>
        <dbReference type="SAM" id="MobiDB-lite"/>
    </source>
</evidence>
<feature type="signal peptide" evidence="2">
    <location>
        <begin position="1"/>
        <end position="21"/>
    </location>
</feature>
<dbReference type="Proteomes" id="UP001497623">
    <property type="component" value="Unassembled WGS sequence"/>
</dbReference>
<name>A0AAV2RKB3_MEGNR</name>